<reference evidence="1 2" key="1">
    <citation type="submission" date="2019-07" db="EMBL/GenBank/DDBJ databases">
        <title>Chromosome genome assembly for large yellow croaker.</title>
        <authorList>
            <person name="Xiao S."/>
        </authorList>
    </citation>
    <scope>NUCLEOTIDE SEQUENCE [LARGE SCALE GENOMIC DNA]</scope>
    <source>
        <strain evidence="1">JMULYC20181020</strain>
        <tissue evidence="1">Muscle</tissue>
    </source>
</reference>
<dbReference type="AlphaFoldDB" id="A0A6G0INX7"/>
<gene>
    <name evidence="1" type="ORF">D5F01_LYC08329</name>
</gene>
<organism evidence="1 2">
    <name type="scientific">Larimichthys crocea</name>
    <name type="common">Large yellow croaker</name>
    <name type="synonym">Pseudosciaena crocea</name>
    <dbReference type="NCBI Taxonomy" id="215358"/>
    <lineage>
        <taxon>Eukaryota</taxon>
        <taxon>Metazoa</taxon>
        <taxon>Chordata</taxon>
        <taxon>Craniata</taxon>
        <taxon>Vertebrata</taxon>
        <taxon>Euteleostomi</taxon>
        <taxon>Actinopterygii</taxon>
        <taxon>Neopterygii</taxon>
        <taxon>Teleostei</taxon>
        <taxon>Neoteleostei</taxon>
        <taxon>Acanthomorphata</taxon>
        <taxon>Eupercaria</taxon>
        <taxon>Sciaenidae</taxon>
        <taxon>Larimichthys</taxon>
    </lineage>
</organism>
<dbReference type="Proteomes" id="UP000424527">
    <property type="component" value="Unassembled WGS sequence"/>
</dbReference>
<protein>
    <submittedName>
        <fullName evidence="1">Uncharacterized protein</fullName>
    </submittedName>
</protein>
<sequence>MIVQRKMANVKLKHHTKVQSPTIKAQSRVSKYQLFGEIVLFCDPLYMNVTLSSVCVSLCLMLSDHISRLLLQDHIFSVPRDLLGEVRYQSASLYEVVSRNNHLKPLKVSCTLMHHDSTRLKRCRRSSRIFPATSSKLIFKSFSCKSKPKGQLLQISTIHQCFCDKK</sequence>
<keyword evidence="2" id="KW-1185">Reference proteome</keyword>
<accession>A0A6G0INX7</accession>
<proteinExistence type="predicted"/>
<dbReference type="EMBL" id="REGW02000008">
    <property type="protein sequence ID" value="KAE8293225.1"/>
    <property type="molecule type" value="Genomic_DNA"/>
</dbReference>
<evidence type="ECO:0000313" key="1">
    <source>
        <dbReference type="EMBL" id="KAE8293225.1"/>
    </source>
</evidence>
<name>A0A6G0INX7_LARCR</name>
<comment type="caution">
    <text evidence="1">The sequence shown here is derived from an EMBL/GenBank/DDBJ whole genome shotgun (WGS) entry which is preliminary data.</text>
</comment>
<evidence type="ECO:0000313" key="2">
    <source>
        <dbReference type="Proteomes" id="UP000424527"/>
    </source>
</evidence>